<dbReference type="OrthoDB" id="9804723at2"/>
<dbReference type="STRING" id="1120955.SAMN03080610_03488"/>
<dbReference type="InterPro" id="IPR029058">
    <property type="entry name" value="AB_hydrolase_fold"/>
</dbReference>
<evidence type="ECO:0000259" key="1">
    <source>
        <dbReference type="Pfam" id="PF00561"/>
    </source>
</evidence>
<dbReference type="EMBL" id="FMVW01000011">
    <property type="protein sequence ID" value="SCZ45740.1"/>
    <property type="molecule type" value="Genomic_DNA"/>
</dbReference>
<dbReference type="PRINTS" id="PR00412">
    <property type="entry name" value="EPOXHYDRLASE"/>
</dbReference>
<keyword evidence="3" id="KW-1185">Reference proteome</keyword>
<dbReference type="InterPro" id="IPR000639">
    <property type="entry name" value="Epox_hydrolase-like"/>
</dbReference>
<dbReference type="InterPro" id="IPR050471">
    <property type="entry name" value="AB_hydrolase"/>
</dbReference>
<evidence type="ECO:0000313" key="2">
    <source>
        <dbReference type="EMBL" id="SCZ45740.1"/>
    </source>
</evidence>
<dbReference type="Gene3D" id="3.40.50.1820">
    <property type="entry name" value="alpha/beta hydrolase"/>
    <property type="match status" value="1"/>
</dbReference>
<protein>
    <submittedName>
        <fullName evidence="2">Pimeloyl-ACP methyl ester carboxylesterase</fullName>
    </submittedName>
</protein>
<dbReference type="GO" id="GO:0046503">
    <property type="term" value="P:glycerolipid catabolic process"/>
    <property type="evidence" value="ECO:0007669"/>
    <property type="project" value="TreeGrafter"/>
</dbReference>
<dbReference type="PRINTS" id="PR00111">
    <property type="entry name" value="ABHYDROLASE"/>
</dbReference>
<dbReference type="GO" id="GO:0004806">
    <property type="term" value="F:triacylglycerol lipase activity"/>
    <property type="evidence" value="ECO:0007669"/>
    <property type="project" value="TreeGrafter"/>
</dbReference>
<dbReference type="Proteomes" id="UP000199347">
    <property type="component" value="Unassembled WGS sequence"/>
</dbReference>
<feature type="domain" description="AB hydrolase-1" evidence="1">
    <location>
        <begin position="22"/>
        <end position="122"/>
    </location>
</feature>
<dbReference type="AlphaFoldDB" id="A0A1G5P9Q8"/>
<reference evidence="2 3" key="1">
    <citation type="submission" date="2016-10" db="EMBL/GenBank/DDBJ databases">
        <authorList>
            <person name="de Groot N.N."/>
        </authorList>
    </citation>
    <scope>NUCLEOTIDE SEQUENCE [LARGE SCALE GENOMIC DNA]</scope>
    <source>
        <strain evidence="2 3">DSM 2698</strain>
    </source>
</reference>
<dbReference type="PANTHER" id="PTHR43433">
    <property type="entry name" value="HYDROLASE, ALPHA/BETA FOLD FAMILY PROTEIN"/>
    <property type="match status" value="1"/>
</dbReference>
<dbReference type="PANTHER" id="PTHR43433:SF5">
    <property type="entry name" value="AB HYDROLASE-1 DOMAIN-CONTAINING PROTEIN"/>
    <property type="match status" value="1"/>
</dbReference>
<dbReference type="Pfam" id="PF00561">
    <property type="entry name" value="Abhydrolase_1"/>
    <property type="match status" value="1"/>
</dbReference>
<evidence type="ECO:0000313" key="3">
    <source>
        <dbReference type="Proteomes" id="UP000199347"/>
    </source>
</evidence>
<sequence>MPSFETSDGLAIAYLDQGEGEPLLLIHGFASSHRVNWQSTGWVQAFNEAGYRVIAPDNRGHGWSDAPHSADAYGMERMGRDMLELLDHLGIERALMMGYSMGARIATHLAVGAPQKVEALIIGGLGDQLVQGFGEADDVAAGMRAASMEEVVGETAKGFRVFAEQTGSDLLALAACMEAGRENLTPDMLGKLTMPVLIVVGSEDEVAGDPEALAKLIPGAETAIIPRRDHMRAVGDKATKAAVLEFLESLRKVA</sequence>
<organism evidence="2 3">
    <name type="scientific">Afifella marina DSM 2698</name>
    <dbReference type="NCBI Taxonomy" id="1120955"/>
    <lineage>
        <taxon>Bacteria</taxon>
        <taxon>Pseudomonadati</taxon>
        <taxon>Pseudomonadota</taxon>
        <taxon>Alphaproteobacteria</taxon>
        <taxon>Hyphomicrobiales</taxon>
        <taxon>Afifellaceae</taxon>
        <taxon>Afifella</taxon>
    </lineage>
</organism>
<accession>A0A1G5P9Q8</accession>
<name>A0A1G5P9Q8_AFIMA</name>
<proteinExistence type="predicted"/>
<dbReference type="RefSeq" id="WP_092816240.1">
    <property type="nucleotide sequence ID" value="NZ_FMVW01000011.1"/>
</dbReference>
<dbReference type="InterPro" id="IPR000073">
    <property type="entry name" value="AB_hydrolase_1"/>
</dbReference>
<gene>
    <name evidence="2" type="ORF">SAMN03080610_03488</name>
</gene>
<dbReference type="SUPFAM" id="SSF53474">
    <property type="entry name" value="alpha/beta-Hydrolases"/>
    <property type="match status" value="1"/>
</dbReference>